<dbReference type="AlphaFoldDB" id="A0A8E5BGW4"/>
<keyword evidence="1" id="KW-0689">Ribosomal protein</keyword>
<dbReference type="GO" id="GO:0003735">
    <property type="term" value="F:structural constituent of ribosome"/>
    <property type="evidence" value="ECO:0007669"/>
    <property type="project" value="InterPro"/>
</dbReference>
<gene>
    <name evidence="1" type="primary">rpl29</name>
</gene>
<reference evidence="1" key="1">
    <citation type="journal article" date="2021" name="Eur. J. Phycol.">
        <title>High-throughput sequencing of the kelp Alaria (Phaeophyceae) reveals epi-endobiotic associations, including a likely phaeophycean parasite.</title>
        <authorList>
            <person name="Bringloe T.T."/>
            <person name="Sauermann R."/>
            <person name="Krause-Jensen D."/>
            <person name="Olesen B."/>
            <person name="Klimova A."/>
            <person name="Klochkova T.A."/>
            <person name="Verbruggen H."/>
        </authorList>
    </citation>
    <scope>NUCLEOTIDE SEQUENCE</scope>
</reference>
<dbReference type="GO" id="GO:0005840">
    <property type="term" value="C:ribosome"/>
    <property type="evidence" value="ECO:0007669"/>
    <property type="project" value="UniProtKB-KW"/>
</dbReference>
<dbReference type="EMBL" id="MW266087">
    <property type="protein sequence ID" value="QSV12722.1"/>
    <property type="molecule type" value="Genomic_DNA"/>
</dbReference>
<evidence type="ECO:0000313" key="1">
    <source>
        <dbReference type="EMBL" id="QSV12722.1"/>
    </source>
</evidence>
<sequence length="77" mass="9316">MSLSKIKEISSKTLRDIEQEVLEIKKDLFKLRISRVIKKDFKPHYFKHKKHKLAQLLMIRQSLISKKSKGRYCYFYG</sequence>
<dbReference type="GO" id="GO:0006412">
    <property type="term" value="P:translation"/>
    <property type="evidence" value="ECO:0007669"/>
    <property type="project" value="InterPro"/>
</dbReference>
<dbReference type="HAMAP" id="MF_00374">
    <property type="entry name" value="Ribosomal_uL29"/>
    <property type="match status" value="1"/>
</dbReference>
<dbReference type="Pfam" id="PF00831">
    <property type="entry name" value="Ribosomal_L29"/>
    <property type="match status" value="1"/>
</dbReference>
<organism evidence="1">
    <name type="scientific">Phaeophyceae sp</name>
    <dbReference type="NCBI Taxonomy" id="2249243"/>
    <lineage>
        <taxon>Eukaryota</taxon>
        <taxon>Sar</taxon>
        <taxon>Stramenopiles</taxon>
        <taxon>Ochrophyta</taxon>
        <taxon>PX clade</taxon>
        <taxon>Phaeophyceae</taxon>
    </lineage>
</organism>
<dbReference type="NCBIfam" id="TIGR00012">
    <property type="entry name" value="L29"/>
    <property type="match status" value="1"/>
</dbReference>
<geneLocation type="plastid" evidence="1"/>
<keyword evidence="1" id="KW-0687">Ribonucleoprotein</keyword>
<accession>A0A8E5BGW4</accession>
<protein>
    <submittedName>
        <fullName evidence="1">Ribosomal protein L29</fullName>
    </submittedName>
</protein>
<keyword evidence="1" id="KW-0934">Plastid</keyword>
<proteinExistence type="inferred from homology"/>
<dbReference type="InterPro" id="IPR001854">
    <property type="entry name" value="Ribosomal_uL29"/>
</dbReference>
<name>A0A8E5BGW4_9PHAE</name>